<keyword evidence="4" id="KW-0597">Phosphoprotein</keyword>
<keyword evidence="6" id="KW-0378">Hydrolase</keyword>
<dbReference type="PANTHER" id="PTHR23115">
    <property type="entry name" value="TRANSLATION FACTOR"/>
    <property type="match status" value="1"/>
</dbReference>
<feature type="region of interest" description="Disordered" evidence="11">
    <location>
        <begin position="126"/>
        <end position="153"/>
    </location>
</feature>
<comment type="catalytic activity">
    <reaction evidence="10">
        <text>GTP + H2O = GDP + phosphate + H(+)</text>
        <dbReference type="Rhea" id="RHEA:19669"/>
        <dbReference type="ChEBI" id="CHEBI:15377"/>
        <dbReference type="ChEBI" id="CHEBI:15378"/>
        <dbReference type="ChEBI" id="CHEBI:37565"/>
        <dbReference type="ChEBI" id="CHEBI:43474"/>
        <dbReference type="ChEBI" id="CHEBI:58189"/>
    </reaction>
    <physiologicalReaction direction="left-to-right" evidence="10">
        <dbReference type="Rhea" id="RHEA:19670"/>
    </physiologicalReaction>
</comment>
<keyword evidence="3" id="KW-0963">Cytoplasm</keyword>
<evidence type="ECO:0000256" key="7">
    <source>
        <dbReference type="ARBA" id="ARBA00022845"/>
    </source>
</evidence>
<dbReference type="CDD" id="cd16267">
    <property type="entry name" value="HBS1-like_II"/>
    <property type="match status" value="1"/>
</dbReference>
<feature type="compositionally biased region" description="Polar residues" evidence="11">
    <location>
        <begin position="369"/>
        <end position="384"/>
    </location>
</feature>
<evidence type="ECO:0000256" key="9">
    <source>
        <dbReference type="ARBA" id="ARBA00023134"/>
    </source>
</evidence>
<dbReference type="Pfam" id="PF08938">
    <property type="entry name" value="HBS1_N"/>
    <property type="match status" value="1"/>
</dbReference>
<dbReference type="InterPro" id="IPR027417">
    <property type="entry name" value="P-loop_NTPase"/>
</dbReference>
<dbReference type="Gene3D" id="1.10.8.10">
    <property type="entry name" value="DNA helicase RuvA subunit, C-terminal domain"/>
    <property type="match status" value="1"/>
</dbReference>
<dbReference type="Proteomes" id="UP000694844">
    <property type="component" value="Chromosome 2"/>
</dbReference>
<feature type="compositionally biased region" description="Acidic residues" evidence="11">
    <location>
        <begin position="58"/>
        <end position="70"/>
    </location>
</feature>
<evidence type="ECO:0000256" key="2">
    <source>
        <dbReference type="ARBA" id="ARBA00007249"/>
    </source>
</evidence>
<keyword evidence="9" id="KW-0342">GTP-binding</keyword>
<dbReference type="GO" id="GO:0006417">
    <property type="term" value="P:regulation of translation"/>
    <property type="evidence" value="ECO:0007669"/>
    <property type="project" value="UniProtKB-KW"/>
</dbReference>
<name>A0A8B8CNP9_CRAVI</name>
<protein>
    <submittedName>
        <fullName evidence="14">HBS1-like protein isoform X2</fullName>
    </submittedName>
</protein>
<evidence type="ECO:0000256" key="11">
    <source>
        <dbReference type="SAM" id="MobiDB-lite"/>
    </source>
</evidence>
<gene>
    <name evidence="14" type="primary">LOC111120768</name>
</gene>
<evidence type="ECO:0000256" key="1">
    <source>
        <dbReference type="ARBA" id="ARBA00004496"/>
    </source>
</evidence>
<dbReference type="GO" id="GO:0005737">
    <property type="term" value="C:cytoplasm"/>
    <property type="evidence" value="ECO:0007669"/>
    <property type="project" value="UniProtKB-SubCell"/>
</dbReference>
<evidence type="ECO:0000313" key="14">
    <source>
        <dbReference type="RefSeq" id="XP_022317437.1"/>
    </source>
</evidence>
<accession>A0A8B8CNP9</accession>
<dbReference type="Pfam" id="PF00009">
    <property type="entry name" value="GTP_EFTU"/>
    <property type="match status" value="1"/>
</dbReference>
<dbReference type="GeneID" id="111120768"/>
<dbReference type="InterPro" id="IPR037189">
    <property type="entry name" value="HBS1-like_N_sf"/>
</dbReference>
<dbReference type="AlphaFoldDB" id="A0A8B8CNP9"/>
<feature type="region of interest" description="Disordered" evidence="11">
    <location>
        <begin position="58"/>
        <end position="78"/>
    </location>
</feature>
<dbReference type="FunFam" id="2.40.30.10:FF:000020">
    <property type="entry name" value="Translation elongation factor EF-1"/>
    <property type="match status" value="1"/>
</dbReference>
<evidence type="ECO:0000256" key="8">
    <source>
        <dbReference type="ARBA" id="ARBA00022917"/>
    </source>
</evidence>
<dbReference type="InterPro" id="IPR000795">
    <property type="entry name" value="T_Tr_GTP-bd_dom"/>
</dbReference>
<dbReference type="InterPro" id="IPR009001">
    <property type="entry name" value="Transl_elong_EF1A/Init_IF2_C"/>
</dbReference>
<dbReference type="SUPFAM" id="SSF50465">
    <property type="entry name" value="EF-Tu/eEF-1alpha/eIF2-gamma C-terminal domain"/>
    <property type="match status" value="1"/>
</dbReference>
<dbReference type="GO" id="GO:0006412">
    <property type="term" value="P:translation"/>
    <property type="evidence" value="ECO:0007669"/>
    <property type="project" value="UniProtKB-KW"/>
</dbReference>
<dbReference type="SUPFAM" id="SSF50447">
    <property type="entry name" value="Translation proteins"/>
    <property type="match status" value="1"/>
</dbReference>
<evidence type="ECO:0000256" key="3">
    <source>
        <dbReference type="ARBA" id="ARBA00022490"/>
    </source>
</evidence>
<evidence type="ECO:0000313" key="13">
    <source>
        <dbReference type="Proteomes" id="UP000694844"/>
    </source>
</evidence>
<dbReference type="InterPro" id="IPR015033">
    <property type="entry name" value="HBS1-like_N"/>
</dbReference>
<dbReference type="GO" id="GO:0005525">
    <property type="term" value="F:GTP binding"/>
    <property type="evidence" value="ECO:0007669"/>
    <property type="project" value="UniProtKB-KW"/>
</dbReference>
<dbReference type="FunFam" id="2.40.30.10:FF:000035">
    <property type="entry name" value="HBS1-like translational GTPase"/>
    <property type="match status" value="1"/>
</dbReference>
<dbReference type="PROSITE" id="PS51722">
    <property type="entry name" value="G_TR_2"/>
    <property type="match status" value="1"/>
</dbReference>
<proteinExistence type="inferred from homology"/>
<dbReference type="InterPro" id="IPR054696">
    <property type="entry name" value="GTP-eEF1A_C"/>
</dbReference>
<dbReference type="Pfam" id="PF22594">
    <property type="entry name" value="GTP-eEF1A_C"/>
    <property type="match status" value="1"/>
</dbReference>
<dbReference type="CDD" id="cd01883">
    <property type="entry name" value="EF1_alpha"/>
    <property type="match status" value="1"/>
</dbReference>
<evidence type="ECO:0000256" key="4">
    <source>
        <dbReference type="ARBA" id="ARBA00022553"/>
    </source>
</evidence>
<feature type="compositionally biased region" description="Polar residues" evidence="11">
    <location>
        <begin position="482"/>
        <end position="512"/>
    </location>
</feature>
<dbReference type="GO" id="GO:0003924">
    <property type="term" value="F:GTPase activity"/>
    <property type="evidence" value="ECO:0007669"/>
    <property type="project" value="InterPro"/>
</dbReference>
<reference evidence="14" key="1">
    <citation type="submission" date="2025-08" db="UniProtKB">
        <authorList>
            <consortium name="RefSeq"/>
        </authorList>
    </citation>
    <scope>IDENTIFICATION</scope>
    <source>
        <tissue evidence="14">Whole sample</tissue>
    </source>
</reference>
<feature type="region of interest" description="Disordered" evidence="11">
    <location>
        <begin position="359"/>
        <end position="393"/>
    </location>
</feature>
<keyword evidence="13" id="KW-1185">Reference proteome</keyword>
<dbReference type="SUPFAM" id="SSF109732">
    <property type="entry name" value="HBS1-like domain"/>
    <property type="match status" value="1"/>
</dbReference>
<feature type="domain" description="Tr-type G" evidence="12">
    <location>
        <begin position="603"/>
        <end position="829"/>
    </location>
</feature>
<sequence>MSRHRNVRTMNYEDEYYDEDEVYGHSYDDSYCVSPATAAQFTFNRERDINLSSYMEEGIPEEEDESDPEGLSDSGRDNFKLNDVEQAKLNSCKEEIVNVIGDTIPEHIVSQAVVRNHYNIQATLNELLNQNEAPKPQRQPRTDRRANRQDEDDDFDNFLESLEADSDEIIFSNQMKLSPHILKFGSSPKVDNIPKDKMVSFAPSLQCTSDKDRCENEPTKTLAQLAVEKKVPNQVVQGQKTCHVNNFCVEGMKEISHADLRLHQKSSSPNIIASAKAAVSLGQLAAQQKSSSSALKQNMSVSSSGSSLAQLAAKQQGSTGVKEKKMSLAELAAKQKESSCKVLTKPPGVSLADLAAKNSQGTVDKKGPSSGQSLKVSKDSTQSKPVEKSETTSLALLAKRHKETSESMKGNMSTTPLAHLALKNKAAATTSLSSEKNEQGLSLAQLAGKQKMSIKFAPVQPTVQLKTPVKKTATSDIAKATSAASQIRLESSPSRGVSDSQPVSKTVKNAITKTDRDSRTGGAVNLSVNNEEDFTDSDSRNLTESKVKAVNPEIDLVGDLMGRDPEIARVTSSGIPATPKSTSKVKQDKARLKEELERRKTGKDLLNLVVIGHVDAGKSTLMGHLLYQMGVVNKRAMHKYEQESKKRGKGSFAFAWVLDETEEERSRGVTMDIAQTAFETLHKQITLLDAPGHKDFIPNMITGTAQADVAILVVNATRGEFETGFESGGQTREHALLARSLGVSQLLVAINKMDTVNWSQTRYDDIVVKLGTFLKQAGYKDSDVSYIPCSGLGGENLTKAVTEPKLAEWYKGSTLLEQIDKFKPVERPMDRPFRLIISDVFKGLGSGFSVVGRVSSGSVQAGDKVLVQPAGDLAVVKAVTMEDSDNSCGFAGDHVTIVLTGMDMAHVNVGSAICDPQNPIKSAMRIRARIVIFNLELPITKGFTVVFHYQSITEPAIIKRLNCQLNKNTGEVIKNKPKCLVKNSSAVVEIEFDRPVCLEMYKEYKDLGRFMLRHGGHTIAAGLVEEVLKTKSKTEENSTE</sequence>
<organism evidence="13 14">
    <name type="scientific">Crassostrea virginica</name>
    <name type="common">Eastern oyster</name>
    <dbReference type="NCBI Taxonomy" id="6565"/>
    <lineage>
        <taxon>Eukaryota</taxon>
        <taxon>Metazoa</taxon>
        <taxon>Spiralia</taxon>
        <taxon>Lophotrochozoa</taxon>
        <taxon>Mollusca</taxon>
        <taxon>Bivalvia</taxon>
        <taxon>Autobranchia</taxon>
        <taxon>Pteriomorphia</taxon>
        <taxon>Ostreida</taxon>
        <taxon>Ostreoidea</taxon>
        <taxon>Ostreidae</taxon>
        <taxon>Crassostrea</taxon>
    </lineage>
</organism>
<dbReference type="InterPro" id="IPR009000">
    <property type="entry name" value="Transl_B-barrel_sf"/>
</dbReference>
<keyword evidence="5" id="KW-0547">Nucleotide-binding</keyword>
<evidence type="ECO:0000256" key="10">
    <source>
        <dbReference type="ARBA" id="ARBA00049117"/>
    </source>
</evidence>
<keyword evidence="8" id="KW-0648">Protein biosynthesis</keyword>
<dbReference type="Gene3D" id="2.40.30.10">
    <property type="entry name" value="Translation factors"/>
    <property type="match status" value="2"/>
</dbReference>
<dbReference type="CDD" id="cd04093">
    <property type="entry name" value="HBS1_C_III"/>
    <property type="match status" value="1"/>
</dbReference>
<evidence type="ECO:0000256" key="6">
    <source>
        <dbReference type="ARBA" id="ARBA00022801"/>
    </source>
</evidence>
<evidence type="ECO:0000259" key="12">
    <source>
        <dbReference type="PROSITE" id="PS51722"/>
    </source>
</evidence>
<dbReference type="SUPFAM" id="SSF52540">
    <property type="entry name" value="P-loop containing nucleoside triphosphate hydrolases"/>
    <property type="match status" value="1"/>
</dbReference>
<keyword evidence="7" id="KW-0810">Translation regulation</keyword>
<comment type="similarity">
    <text evidence="2">Belongs to the TRAFAC class translation factor GTPase superfamily. Classic translation factor GTPase family. EF-Tu/EF-1A subfamily.</text>
</comment>
<dbReference type="InterPro" id="IPR050100">
    <property type="entry name" value="TRAFAC_GTPase_members"/>
</dbReference>
<dbReference type="RefSeq" id="XP_022317437.1">
    <property type="nucleotide sequence ID" value="XM_022461729.1"/>
</dbReference>
<feature type="region of interest" description="Disordered" evidence="11">
    <location>
        <begin position="475"/>
        <end position="541"/>
    </location>
</feature>
<evidence type="ECO:0000256" key="5">
    <source>
        <dbReference type="ARBA" id="ARBA00022741"/>
    </source>
</evidence>
<dbReference type="OrthoDB" id="342024at2759"/>
<feature type="compositionally biased region" description="Basic and acidic residues" evidence="11">
    <location>
        <begin position="140"/>
        <end position="149"/>
    </location>
</feature>
<dbReference type="FunFam" id="3.40.50.300:FF:000204">
    <property type="entry name" value="Translation elongation factor Tu"/>
    <property type="match status" value="1"/>
</dbReference>
<dbReference type="Gene3D" id="3.40.50.300">
    <property type="entry name" value="P-loop containing nucleotide triphosphate hydrolases"/>
    <property type="match status" value="1"/>
</dbReference>
<comment type="subcellular location">
    <subcellularLocation>
        <location evidence="1">Cytoplasm</location>
    </subcellularLocation>
</comment>
<dbReference type="PRINTS" id="PR00315">
    <property type="entry name" value="ELONGATNFCT"/>
</dbReference>